<sequence>MATEKDVVLIYSEDTPLTFARIEEILPDIKPNWYHVKLLILQIPLQPVTWILRDSYLNGEEFTMDGRKVRLELIECPEIAEKPDVHEEKGRISRGSKKGNVILLKNRKKV</sequence>
<dbReference type="EMBL" id="JACNLL010000047">
    <property type="protein sequence ID" value="MBC8199340.1"/>
    <property type="molecule type" value="Genomic_DNA"/>
</dbReference>
<gene>
    <name evidence="1" type="ORF">H8E80_04750</name>
</gene>
<reference evidence="1 2" key="1">
    <citation type="submission" date="2020-08" db="EMBL/GenBank/DDBJ databases">
        <title>Bridging the membrane lipid divide: bacteria of the FCB group superphylum have the potential to synthesize archaeal ether lipids.</title>
        <authorList>
            <person name="Villanueva L."/>
            <person name="Von Meijenfeldt F.A.B."/>
            <person name="Westbye A.B."/>
            <person name="Yadav S."/>
            <person name="Hopmans E.C."/>
            <person name="Dutilh B.E."/>
            <person name="Sinninghe Damste J.S."/>
        </authorList>
    </citation>
    <scope>NUCLEOTIDE SEQUENCE [LARGE SCALE GENOMIC DNA]</scope>
    <source>
        <strain evidence="1">NIOZ-UU82</strain>
    </source>
</reference>
<evidence type="ECO:0000313" key="1">
    <source>
        <dbReference type="EMBL" id="MBC8199340.1"/>
    </source>
</evidence>
<protein>
    <submittedName>
        <fullName evidence="1">Uncharacterized protein</fullName>
    </submittedName>
</protein>
<organism evidence="1 2">
    <name type="scientific">Candidatus Desulfaltia bathyphila</name>
    <dbReference type="NCBI Taxonomy" id="2841697"/>
    <lineage>
        <taxon>Bacteria</taxon>
        <taxon>Pseudomonadati</taxon>
        <taxon>Thermodesulfobacteriota</taxon>
        <taxon>Desulfobacteria</taxon>
        <taxon>Desulfobacterales</taxon>
        <taxon>Desulfobacterales incertae sedis</taxon>
        <taxon>Candidatus Desulfaltia</taxon>
    </lineage>
</organism>
<accession>A0A8J6N4J9</accession>
<dbReference type="AlphaFoldDB" id="A0A8J6N4J9"/>
<proteinExistence type="predicted"/>
<comment type="caution">
    <text evidence="1">The sequence shown here is derived from an EMBL/GenBank/DDBJ whole genome shotgun (WGS) entry which is preliminary data.</text>
</comment>
<dbReference type="Proteomes" id="UP000603545">
    <property type="component" value="Unassembled WGS sequence"/>
</dbReference>
<evidence type="ECO:0000313" key="2">
    <source>
        <dbReference type="Proteomes" id="UP000603545"/>
    </source>
</evidence>
<name>A0A8J6N4J9_9BACT</name>